<dbReference type="EMBL" id="CP041659">
    <property type="protein sequence ID" value="QDP19140.1"/>
    <property type="molecule type" value="Genomic_DNA"/>
</dbReference>
<dbReference type="Proteomes" id="UP000321857">
    <property type="component" value="Chromosome"/>
</dbReference>
<reference evidence="9 10" key="1">
    <citation type="submission" date="2019-07" db="EMBL/GenBank/DDBJ databases">
        <title>Sphingomonas AE3 Genome sequencing and assembly.</title>
        <authorList>
            <person name="Kim H."/>
        </authorList>
    </citation>
    <scope>NUCLEOTIDE SEQUENCE [LARGE SCALE GENOMIC DNA]</scope>
    <source>
        <strain evidence="9 10">AE3</strain>
    </source>
</reference>
<protein>
    <recommendedName>
        <fullName evidence="2">histidine kinase</fullName>
        <ecNumber evidence="2">2.7.13.3</ecNumber>
    </recommendedName>
</protein>
<dbReference type="GO" id="GO:0016020">
    <property type="term" value="C:membrane"/>
    <property type="evidence" value="ECO:0007669"/>
    <property type="project" value="InterPro"/>
</dbReference>
<dbReference type="EC" id="2.7.13.3" evidence="2"/>
<comment type="catalytic activity">
    <reaction evidence="1">
        <text>ATP + protein L-histidine = ADP + protein N-phospho-L-histidine.</text>
        <dbReference type="EC" id="2.7.13.3"/>
    </reaction>
</comment>
<keyword evidence="3" id="KW-0597">Phosphoprotein</keyword>
<evidence type="ECO:0000256" key="4">
    <source>
        <dbReference type="ARBA" id="ARBA00022679"/>
    </source>
</evidence>
<keyword evidence="7" id="KW-0067">ATP-binding</keyword>
<evidence type="ECO:0000313" key="10">
    <source>
        <dbReference type="Proteomes" id="UP000321857"/>
    </source>
</evidence>
<organism evidence="9 10">
    <name type="scientific">Sphingomonas xanthus</name>
    <dbReference type="NCBI Taxonomy" id="2594473"/>
    <lineage>
        <taxon>Bacteria</taxon>
        <taxon>Pseudomonadati</taxon>
        <taxon>Pseudomonadota</taxon>
        <taxon>Alphaproteobacteria</taxon>
        <taxon>Sphingomonadales</taxon>
        <taxon>Sphingomonadaceae</taxon>
        <taxon>Sphingomonas</taxon>
    </lineage>
</organism>
<dbReference type="GO" id="GO:0007165">
    <property type="term" value="P:signal transduction"/>
    <property type="evidence" value="ECO:0007669"/>
    <property type="project" value="InterPro"/>
</dbReference>
<proteinExistence type="predicted"/>
<evidence type="ECO:0000256" key="3">
    <source>
        <dbReference type="ARBA" id="ARBA00022553"/>
    </source>
</evidence>
<dbReference type="PANTHER" id="PTHR41523">
    <property type="entry name" value="TWO-COMPONENT SYSTEM SENSOR PROTEIN"/>
    <property type="match status" value="1"/>
</dbReference>
<dbReference type="AlphaFoldDB" id="A0A516IQE4"/>
<evidence type="ECO:0000256" key="1">
    <source>
        <dbReference type="ARBA" id="ARBA00000085"/>
    </source>
</evidence>
<keyword evidence="5" id="KW-0547">Nucleotide-binding</keyword>
<dbReference type="InterPro" id="IPR003660">
    <property type="entry name" value="HAMP_dom"/>
</dbReference>
<dbReference type="Pfam" id="PF07568">
    <property type="entry name" value="HisKA_2"/>
    <property type="match status" value="1"/>
</dbReference>
<gene>
    <name evidence="9" type="ORF">FMM02_03675</name>
</gene>
<dbReference type="PROSITE" id="PS50885">
    <property type="entry name" value="HAMP"/>
    <property type="match status" value="1"/>
</dbReference>
<evidence type="ECO:0000256" key="5">
    <source>
        <dbReference type="ARBA" id="ARBA00022741"/>
    </source>
</evidence>
<dbReference type="RefSeq" id="WP_147493594.1">
    <property type="nucleotide sequence ID" value="NZ_CP041659.1"/>
</dbReference>
<evidence type="ECO:0000259" key="8">
    <source>
        <dbReference type="PROSITE" id="PS50885"/>
    </source>
</evidence>
<name>A0A516IQE4_9SPHN</name>
<feature type="domain" description="HAMP" evidence="8">
    <location>
        <begin position="253"/>
        <end position="307"/>
    </location>
</feature>
<evidence type="ECO:0000256" key="2">
    <source>
        <dbReference type="ARBA" id="ARBA00012438"/>
    </source>
</evidence>
<dbReference type="PANTHER" id="PTHR41523:SF8">
    <property type="entry name" value="ETHYLENE RESPONSE SENSOR PROTEIN"/>
    <property type="match status" value="1"/>
</dbReference>
<dbReference type="OrthoDB" id="9767435at2"/>
<evidence type="ECO:0000256" key="6">
    <source>
        <dbReference type="ARBA" id="ARBA00022777"/>
    </source>
</evidence>
<accession>A0A516IQE4</accession>
<dbReference type="InterPro" id="IPR011495">
    <property type="entry name" value="Sig_transdc_His_kin_sub2_dim/P"/>
</dbReference>
<keyword evidence="10" id="KW-1185">Reference proteome</keyword>
<dbReference type="GO" id="GO:0004673">
    <property type="term" value="F:protein histidine kinase activity"/>
    <property type="evidence" value="ECO:0007669"/>
    <property type="project" value="UniProtKB-EC"/>
</dbReference>
<dbReference type="SMART" id="SM00304">
    <property type="entry name" value="HAMP"/>
    <property type="match status" value="1"/>
</dbReference>
<dbReference type="Gene3D" id="3.30.450.20">
    <property type="entry name" value="PAS domain"/>
    <property type="match status" value="1"/>
</dbReference>
<keyword evidence="6" id="KW-0418">Kinase</keyword>
<evidence type="ECO:0000256" key="7">
    <source>
        <dbReference type="ARBA" id="ARBA00022840"/>
    </source>
</evidence>
<dbReference type="GO" id="GO:0005524">
    <property type="term" value="F:ATP binding"/>
    <property type="evidence" value="ECO:0007669"/>
    <property type="project" value="UniProtKB-KW"/>
</dbReference>
<dbReference type="KEGG" id="sxa:FMM02_03675"/>
<keyword evidence="4" id="KW-0808">Transferase</keyword>
<sequence>MRRSRIERWPTGVLLLLLLTLALLPLGMVLGWVAHQSNQATDTANIDRATQRGEKAAQAIETLIDEKALAMRLAANSALASDRPDPCAIITRTLAGAPGMPTSFRLRDSEGAERCSAGELTPERTSRRVAPGRLDLWISPTGSLYYRTGIDQGSITASIAIAELRATAEAASGRLYELSISDGASDLIILDDPASHVGDPLARTNMYVVNGGQLAVRTTGPISTSTWRDQLSLFLPLLMWVVAALLSWLLVRRLLLNPLARLQRSISEYQPGHNSLQLPERLGPTTEIRELSQSFQRAVDRIEGAEQEAIDAYEGQKKLVREVHHRVKNNLQVVASLLSIHGRNANGQEAQSAYGAIGRRVDALSVVHRHHYAELEENRGISLRPLLTELAAGLRASAPSEARKMIIALEIDPLFTTQDNAVAATFLITEIVEFAMLRYPDQPVEIELRRVDELSANLAISSSVLVPETREEDRAKVQFERIVEGLARQLRSPLDRRLGRYAVTLPIFPPQ</sequence>
<evidence type="ECO:0000313" key="9">
    <source>
        <dbReference type="EMBL" id="QDP19140.1"/>
    </source>
</evidence>